<dbReference type="InterPro" id="IPR051612">
    <property type="entry name" value="Teichoic_Acid_Biosynth"/>
</dbReference>
<comment type="caution">
    <text evidence="8">The sequence shown here is derived from an EMBL/GenBank/DDBJ whole genome shotgun (WGS) entry which is preliminary data.</text>
</comment>
<comment type="subcellular location">
    <subcellularLocation>
        <location evidence="1">Cell membrane</location>
        <topology evidence="1">Peripheral membrane protein</topology>
    </subcellularLocation>
</comment>
<dbReference type="CDD" id="cd03811">
    <property type="entry name" value="GT4_GT28_WabH-like"/>
    <property type="match status" value="1"/>
</dbReference>
<dbReference type="InterPro" id="IPR007554">
    <property type="entry name" value="Glycerophosphate_synth"/>
</dbReference>
<keyword evidence="5" id="KW-0777">Teichoic acid biosynthesis</keyword>
<keyword evidence="4" id="KW-0808">Transferase</keyword>
<dbReference type="InterPro" id="IPR043149">
    <property type="entry name" value="TagF_N"/>
</dbReference>
<evidence type="ECO:0000313" key="9">
    <source>
        <dbReference type="Proteomes" id="UP001225873"/>
    </source>
</evidence>
<dbReference type="Gene3D" id="3.40.50.12580">
    <property type="match status" value="1"/>
</dbReference>
<accession>A0ABT7ZEX2</accession>
<keyword evidence="9" id="KW-1185">Reference proteome</keyword>
<evidence type="ECO:0000259" key="7">
    <source>
        <dbReference type="Pfam" id="PF00534"/>
    </source>
</evidence>
<keyword evidence="3" id="KW-1003">Cell membrane</keyword>
<evidence type="ECO:0000256" key="5">
    <source>
        <dbReference type="ARBA" id="ARBA00022944"/>
    </source>
</evidence>
<dbReference type="Proteomes" id="UP001225873">
    <property type="component" value="Unassembled WGS sequence"/>
</dbReference>
<dbReference type="RefSeq" id="WP_290214044.1">
    <property type="nucleotide sequence ID" value="NZ_JASDCQ010000001.1"/>
</dbReference>
<evidence type="ECO:0000256" key="2">
    <source>
        <dbReference type="ARBA" id="ARBA00010488"/>
    </source>
</evidence>
<reference evidence="8 9" key="1">
    <citation type="submission" date="2023-03" db="EMBL/GenBank/DDBJ databases">
        <authorList>
            <person name="Uniacke-Lowe S."/>
            <person name="Ross P."/>
            <person name="Hill C."/>
        </authorList>
    </citation>
    <scope>NUCLEOTIDE SEQUENCE [LARGE SCALE GENOMIC DNA]</scope>
    <source>
        <strain evidence="8 9">APC 4016</strain>
    </source>
</reference>
<name>A0ABT7ZEX2_9BACL</name>
<dbReference type="Gene3D" id="3.40.50.2000">
    <property type="entry name" value="Glycogen Phosphorylase B"/>
    <property type="match status" value="2"/>
</dbReference>
<evidence type="ECO:0000256" key="3">
    <source>
        <dbReference type="ARBA" id="ARBA00022475"/>
    </source>
</evidence>
<evidence type="ECO:0000313" key="8">
    <source>
        <dbReference type="EMBL" id="MDN3425707.1"/>
    </source>
</evidence>
<sequence>MKTDVALPLKKVKKLIEKVSGYKITVSKPKLKSPGKPKSKAAIKKKMDEVGLDYTSIFSEADLQSEDKRLVIQNIIKKHSTNKAFKRTVDYIGYYEKLPVDDSVILYESFHGKNISCNPYAIFKNLVKNPDFSEYRHVWALNNREDCPEWIAYLPNVELVTVHSDEYLRYLVSAKYLINNTSFPPYFIKKDEQVYVNTWHGTPLKTLGKDMNGTLGQHKNLMKNFLQSDFIVSPNRFTADKIVDSHDLRGIYSGKIAETGYPRIDAVTENHDHLKALLGCDSAKGVLLYAPTWRGEVGKVSAEIDRFVADAQQLEKTVGDRYTVLLKVHSLMKKHIKEKNLKLNVVSDAIDTNELLSITDVLLTDYSSIFFDFMVTQKPIIFYAYDRLEYEVDRGFYLNLDDMPGAICTDIGQVTEEINRAHTYQEDHAMEIQQARKNFISLEDGASTQRLIDAVFNQHEQHTYSVLDDKTNILIYSGGFMNNGVTSSVINLMNNIDYAKYNVMIADKSNFDEESSRNHVKLNKNVKKYYRAGNINYNLDELLEQELLFKHGAETFYHNGPENFLDDKILAIYRREYKRMFGHSKIDVVIDFSGYVKFWTLLFAANNFDKKLIFQHNEMMEEYVKVIAGKYKHQQNLNVIFPLYNYFDSIVSVAKHTRNTNQQRLSHLVANSEEKMIYVHNSINYEYVLDAIHERGADDSALPELMNRDIEPVHAMRQPDAERFSFVTMGRMSPEKDHQKLISAFALLHQKRDDVELFIIGTGQLKDELIQQIADCGLEDHIHLVGQLENPFPLIQACDSFVLPSNHEGQPMVLLECLILNKPILATDIPGNRSILEDGYGEIVENSINGLFLGMEKLLTEQPAFKVFDYKTYNEEAMEMFYQSMGKELAVAY</sequence>
<dbReference type="Gene3D" id="3.40.50.11820">
    <property type="match status" value="1"/>
</dbReference>
<dbReference type="Pfam" id="PF00534">
    <property type="entry name" value="Glycos_transf_1"/>
    <property type="match status" value="1"/>
</dbReference>
<dbReference type="PANTHER" id="PTHR37316">
    <property type="entry name" value="TEICHOIC ACID GLYCEROL-PHOSPHATE PRIMASE"/>
    <property type="match status" value="1"/>
</dbReference>
<dbReference type="InterPro" id="IPR001296">
    <property type="entry name" value="Glyco_trans_1"/>
</dbReference>
<proteinExistence type="inferred from homology"/>
<dbReference type="Pfam" id="PF04464">
    <property type="entry name" value="Glyphos_transf"/>
    <property type="match status" value="1"/>
</dbReference>
<dbReference type="InterPro" id="IPR043148">
    <property type="entry name" value="TagF_C"/>
</dbReference>
<evidence type="ECO:0000256" key="1">
    <source>
        <dbReference type="ARBA" id="ARBA00004202"/>
    </source>
</evidence>
<gene>
    <name evidence="8" type="ORF">QMA01_00270</name>
</gene>
<feature type="domain" description="Glycosyl transferase family 1" evidence="7">
    <location>
        <begin position="720"/>
        <end position="871"/>
    </location>
</feature>
<comment type="similarity">
    <text evidence="2">Belongs to the CDP-glycerol glycerophosphotransferase family.</text>
</comment>
<keyword evidence="6" id="KW-0472">Membrane</keyword>
<dbReference type="PANTHER" id="PTHR37316:SF3">
    <property type="entry name" value="TEICHOIC ACID GLYCEROL-PHOSPHATE TRANSFERASE"/>
    <property type="match status" value="1"/>
</dbReference>
<evidence type="ECO:0000256" key="6">
    <source>
        <dbReference type="ARBA" id="ARBA00023136"/>
    </source>
</evidence>
<protein>
    <submittedName>
        <fullName evidence="8">Glycosyltransferase</fullName>
    </submittedName>
</protein>
<evidence type="ECO:0000256" key="4">
    <source>
        <dbReference type="ARBA" id="ARBA00022679"/>
    </source>
</evidence>
<dbReference type="EMBL" id="JASDCQ010000001">
    <property type="protein sequence ID" value="MDN3425707.1"/>
    <property type="molecule type" value="Genomic_DNA"/>
</dbReference>
<organism evidence="8 9">
    <name type="scientific">Planococcus notacanthi</name>
    <dbReference type="NCBI Taxonomy" id="3035188"/>
    <lineage>
        <taxon>Bacteria</taxon>
        <taxon>Bacillati</taxon>
        <taxon>Bacillota</taxon>
        <taxon>Bacilli</taxon>
        <taxon>Bacillales</taxon>
        <taxon>Caryophanaceae</taxon>
        <taxon>Planococcus</taxon>
    </lineage>
</organism>
<dbReference type="SUPFAM" id="SSF53756">
    <property type="entry name" value="UDP-Glycosyltransferase/glycogen phosphorylase"/>
    <property type="match status" value="2"/>
</dbReference>